<reference evidence="3 4" key="1">
    <citation type="submission" date="2021-11" db="EMBL/GenBank/DDBJ databases">
        <authorList>
            <person name="Lee D.-H."/>
            <person name="Kim S.-B."/>
        </authorList>
    </citation>
    <scope>NUCLEOTIDE SEQUENCE [LARGE SCALE GENOMIC DNA]</scope>
    <source>
        <strain evidence="3 4">KCTC 52223</strain>
    </source>
</reference>
<dbReference type="Pfam" id="PF07883">
    <property type="entry name" value="Cupin_2"/>
    <property type="match status" value="1"/>
</dbReference>
<dbReference type="SUPFAM" id="SSF51182">
    <property type="entry name" value="RmlC-like cupins"/>
    <property type="match status" value="1"/>
</dbReference>
<dbReference type="RefSeq" id="WP_230549428.1">
    <property type="nucleotide sequence ID" value="NZ_JAJISD010000001.1"/>
</dbReference>
<keyword evidence="4" id="KW-1185">Reference proteome</keyword>
<evidence type="ECO:0000256" key="1">
    <source>
        <dbReference type="ARBA" id="ARBA00023125"/>
    </source>
</evidence>
<dbReference type="InterPro" id="IPR014710">
    <property type="entry name" value="RmlC-like_jellyroll"/>
</dbReference>
<comment type="caution">
    <text evidence="3">The sequence shown here is derived from an EMBL/GenBank/DDBJ whole genome shotgun (WGS) entry which is preliminary data.</text>
</comment>
<sequence length="221" mass="23820">MSRSAERIAETTRDIGRRLRAARTGAGLTLAQVAGRAGVSEGFLSKLERGQAAASIANLIQLADALRLGLHELFPNEAAPAKTMVAVHRANEGGLQEVAATGYRWRHLGGGAPLDRLEVFHLVFPRAKGMEATVSHPGQEHCYVLSGEVLFYVGDAQYRLKAGDGILIDSQQPHRAENAGRGQAEVLMSVAKPADAAEVPDWWRLSSAIPKEEKPKEESKP</sequence>
<dbReference type="InterPro" id="IPR011051">
    <property type="entry name" value="RmlC_Cupin_sf"/>
</dbReference>
<dbReference type="SUPFAM" id="SSF47413">
    <property type="entry name" value="lambda repressor-like DNA-binding domains"/>
    <property type="match status" value="1"/>
</dbReference>
<gene>
    <name evidence="3" type="ORF">LJ725_04595</name>
</gene>
<dbReference type="InterPro" id="IPR010982">
    <property type="entry name" value="Lambda_DNA-bd_dom_sf"/>
</dbReference>
<dbReference type="InterPro" id="IPR050807">
    <property type="entry name" value="TransReg_Diox_bact_type"/>
</dbReference>
<accession>A0ABS8KR36</accession>
<evidence type="ECO:0000259" key="2">
    <source>
        <dbReference type="PROSITE" id="PS50943"/>
    </source>
</evidence>
<dbReference type="Gene3D" id="2.60.120.10">
    <property type="entry name" value="Jelly Rolls"/>
    <property type="match status" value="1"/>
</dbReference>
<evidence type="ECO:0000313" key="4">
    <source>
        <dbReference type="Proteomes" id="UP001198862"/>
    </source>
</evidence>
<dbReference type="InterPro" id="IPR013096">
    <property type="entry name" value="Cupin_2"/>
</dbReference>
<organism evidence="3 4">
    <name type="scientific">Reyranella aquatilis</name>
    <dbReference type="NCBI Taxonomy" id="2035356"/>
    <lineage>
        <taxon>Bacteria</taxon>
        <taxon>Pseudomonadati</taxon>
        <taxon>Pseudomonadota</taxon>
        <taxon>Alphaproteobacteria</taxon>
        <taxon>Hyphomicrobiales</taxon>
        <taxon>Reyranellaceae</taxon>
        <taxon>Reyranella</taxon>
    </lineage>
</organism>
<feature type="domain" description="HTH cro/C1-type" evidence="2">
    <location>
        <begin position="19"/>
        <end position="73"/>
    </location>
</feature>
<dbReference type="Gene3D" id="1.10.260.40">
    <property type="entry name" value="lambda repressor-like DNA-binding domains"/>
    <property type="match status" value="1"/>
</dbReference>
<dbReference type="Pfam" id="PF13560">
    <property type="entry name" value="HTH_31"/>
    <property type="match status" value="1"/>
</dbReference>
<dbReference type="EMBL" id="JAJISD010000001">
    <property type="protein sequence ID" value="MCC8428232.1"/>
    <property type="molecule type" value="Genomic_DNA"/>
</dbReference>
<dbReference type="CDD" id="cd00093">
    <property type="entry name" value="HTH_XRE"/>
    <property type="match status" value="1"/>
</dbReference>
<keyword evidence="1" id="KW-0238">DNA-binding</keyword>
<dbReference type="SMART" id="SM00530">
    <property type="entry name" value="HTH_XRE"/>
    <property type="match status" value="1"/>
</dbReference>
<evidence type="ECO:0000313" key="3">
    <source>
        <dbReference type="EMBL" id="MCC8428232.1"/>
    </source>
</evidence>
<name>A0ABS8KR36_9HYPH</name>
<dbReference type="CDD" id="cd02209">
    <property type="entry name" value="cupin_XRE_C"/>
    <property type="match status" value="1"/>
</dbReference>
<dbReference type="InterPro" id="IPR001387">
    <property type="entry name" value="Cro/C1-type_HTH"/>
</dbReference>
<protein>
    <submittedName>
        <fullName evidence="3">XRE family transcriptional regulator</fullName>
    </submittedName>
</protein>
<dbReference type="Proteomes" id="UP001198862">
    <property type="component" value="Unassembled WGS sequence"/>
</dbReference>
<dbReference type="PANTHER" id="PTHR46797:SF1">
    <property type="entry name" value="METHYLPHOSPHONATE SYNTHASE"/>
    <property type="match status" value="1"/>
</dbReference>
<dbReference type="PROSITE" id="PS50943">
    <property type="entry name" value="HTH_CROC1"/>
    <property type="match status" value="1"/>
</dbReference>
<dbReference type="PANTHER" id="PTHR46797">
    <property type="entry name" value="HTH-TYPE TRANSCRIPTIONAL REGULATOR"/>
    <property type="match status" value="1"/>
</dbReference>
<proteinExistence type="predicted"/>